<gene>
    <name evidence="3" type="ORF">FOB60_005237</name>
</gene>
<dbReference type="Pfam" id="PF13855">
    <property type="entry name" value="LRR_8"/>
    <property type="match status" value="1"/>
</dbReference>
<comment type="caution">
    <text evidence="3">The sequence shown here is derived from an EMBL/GenBank/DDBJ whole genome shotgun (WGS) entry which is preliminary data.</text>
</comment>
<sequence length="625" mass="70683">METARMVSNMFFDYFLHIGSVNGLYVGPKFGNVKKIDLCFPELKFAHLERFSVGMFENLKSTKLEFLCVSNRNGSKETLDLDRLPVSLKCLWVCYLSATVYEQSLKSPSVPRLERINFYDVSVEENAVSRVSKFIAEQLKANTKAFEWQPYFHLETLDATELVSHALMDVASTPLTHCCITRRLPARSLHWSPFQHLKRLDIIDLVYDTSLIWSFPMGLEELIISGGLFTEFTPFEDALPPELKHIEINNLKWRANSPALKLLRLEKLQYLKLLCMTPGENIEQFVFPDSVKELHFTENPVGSFDGAVFPKSLLSLNISSSELTSVDNVLFPQCLVSLDIACNRLNSVDTVNFPRNLEELDLDHNELKSVCKIKLPSTIKVISLNGNKLEKVDLSTNFEGQALNLDKLGLQGNISLIVDNLKLPPTLKCLSLDGCNLKSLDGIQFPVTIEELDLSENSLTFFDATIMKDCNLKKLNLSSNEFQFMDVNLPPSIKVLSLGDNKLEMVPTCINGLVNLIHLDLSENSIRMANGKLKSKKLEYMSLEGNNIEALWLEFEQVCDYGLPAINLQRNAHLVRDIYMQRVGERVILYTKGMIGQSVVNNPVIITLEQLVGNSAIKRELFCLK</sequence>
<dbReference type="PROSITE" id="PS51450">
    <property type="entry name" value="LRR"/>
    <property type="match status" value="1"/>
</dbReference>
<dbReference type="Proteomes" id="UP000590412">
    <property type="component" value="Unassembled WGS sequence"/>
</dbReference>
<evidence type="ECO:0000313" key="3">
    <source>
        <dbReference type="EMBL" id="KAF6044144.1"/>
    </source>
</evidence>
<proteinExistence type="predicted"/>
<dbReference type="InterPro" id="IPR001611">
    <property type="entry name" value="Leu-rich_rpt"/>
</dbReference>
<evidence type="ECO:0000256" key="2">
    <source>
        <dbReference type="ARBA" id="ARBA00022737"/>
    </source>
</evidence>
<dbReference type="EMBL" id="JABWAB010000011">
    <property type="protein sequence ID" value="KAF6044144.1"/>
    <property type="molecule type" value="Genomic_DNA"/>
</dbReference>
<evidence type="ECO:0000313" key="4">
    <source>
        <dbReference type="Proteomes" id="UP000590412"/>
    </source>
</evidence>
<dbReference type="InterPro" id="IPR051071">
    <property type="entry name" value="LRR-bact_E3_ubiq_ligases"/>
</dbReference>
<keyword evidence="2" id="KW-0677">Repeat</keyword>
<dbReference type="Gene3D" id="3.80.10.10">
    <property type="entry name" value="Ribonuclease Inhibitor"/>
    <property type="match status" value="2"/>
</dbReference>
<dbReference type="OrthoDB" id="4025406at2759"/>
<reference evidence="3" key="1">
    <citation type="submission" date="2020-03" db="EMBL/GenBank/DDBJ databases">
        <title>FDA dAtabase for Regulatory Grade micrObial Sequences (FDA-ARGOS): Supporting development and validation of Infectious Disease Dx tests.</title>
        <authorList>
            <person name="Campos J."/>
            <person name="Goldberg B."/>
            <person name="Tallon L."/>
            <person name="Sadzewicz L."/>
            <person name="Vavikolanu K."/>
            <person name="Mehta A."/>
            <person name="Aluvathingal J."/>
            <person name="Nadendla S."/>
            <person name="Nandy P."/>
            <person name="Geyer C."/>
            <person name="Yan Y."/>
            <person name="Sichtig H."/>
        </authorList>
    </citation>
    <scope>NUCLEOTIDE SEQUENCE [LARGE SCALE GENOMIC DNA]</scope>
    <source>
        <strain evidence="3">FDAARGOS_652</strain>
    </source>
</reference>
<dbReference type="PANTHER" id="PTHR47114:SF2">
    <property type="entry name" value="OLIGODENDROCYTE-MYELIN GLYCOPROTEIN"/>
    <property type="match status" value="1"/>
</dbReference>
<dbReference type="PANTHER" id="PTHR47114">
    <property type="match status" value="1"/>
</dbReference>
<name>A0A8X7NIW2_CANPA</name>
<organism evidence="3 4">
    <name type="scientific">Candida parapsilosis</name>
    <name type="common">Yeast</name>
    <dbReference type="NCBI Taxonomy" id="5480"/>
    <lineage>
        <taxon>Eukaryota</taxon>
        <taxon>Fungi</taxon>
        <taxon>Dikarya</taxon>
        <taxon>Ascomycota</taxon>
        <taxon>Saccharomycotina</taxon>
        <taxon>Pichiomycetes</taxon>
        <taxon>Debaryomycetaceae</taxon>
        <taxon>Candida/Lodderomyces clade</taxon>
        <taxon>Candida</taxon>
    </lineage>
</organism>
<keyword evidence="1" id="KW-0433">Leucine-rich repeat</keyword>
<dbReference type="AlphaFoldDB" id="A0A8X7NIW2"/>
<dbReference type="InterPro" id="IPR032675">
    <property type="entry name" value="LRR_dom_sf"/>
</dbReference>
<evidence type="ECO:0000256" key="1">
    <source>
        <dbReference type="ARBA" id="ARBA00022614"/>
    </source>
</evidence>
<dbReference type="SUPFAM" id="SSF52047">
    <property type="entry name" value="RNI-like"/>
    <property type="match status" value="1"/>
</dbReference>
<protein>
    <submittedName>
        <fullName evidence="3">Leucine Rich Repeat family protein</fullName>
    </submittedName>
</protein>
<dbReference type="SUPFAM" id="SSF52058">
    <property type="entry name" value="L domain-like"/>
    <property type="match status" value="1"/>
</dbReference>
<accession>A0A8X7NIW2</accession>